<organism evidence="7 8">
    <name type="scientific">Candidatus Gallionella acididurans</name>
    <dbReference type="NCBI Taxonomy" id="1796491"/>
    <lineage>
        <taxon>Bacteria</taxon>
        <taxon>Pseudomonadati</taxon>
        <taxon>Pseudomonadota</taxon>
        <taxon>Betaproteobacteria</taxon>
        <taxon>Nitrosomonadales</taxon>
        <taxon>Gallionellaceae</taxon>
        <taxon>Gallionella</taxon>
    </lineage>
</organism>
<evidence type="ECO:0000313" key="7">
    <source>
        <dbReference type="EMBL" id="KXS32729.1"/>
    </source>
</evidence>
<keyword evidence="4 6" id="KW-1133">Transmembrane helix</keyword>
<evidence type="ECO:0008006" key="9">
    <source>
        <dbReference type="Google" id="ProtNLM"/>
    </source>
</evidence>
<keyword evidence="5 6" id="KW-0472">Membrane</keyword>
<dbReference type="AlphaFoldDB" id="A0A139BUS0"/>
<dbReference type="GO" id="GO:0015221">
    <property type="term" value="F:lipopolysaccharide transmembrane transporter activity"/>
    <property type="evidence" value="ECO:0007669"/>
    <property type="project" value="InterPro"/>
</dbReference>
<dbReference type="NCBIfam" id="TIGR04409">
    <property type="entry name" value="LptC_YrbK"/>
    <property type="match status" value="1"/>
</dbReference>
<dbReference type="GO" id="GO:0017089">
    <property type="term" value="F:glycolipid transfer activity"/>
    <property type="evidence" value="ECO:0007669"/>
    <property type="project" value="TreeGrafter"/>
</dbReference>
<dbReference type="PANTHER" id="PTHR37481:SF1">
    <property type="entry name" value="LIPOPOLYSACCHARIDE EXPORT SYSTEM PROTEIN LPTC"/>
    <property type="match status" value="1"/>
</dbReference>
<accession>A0A139BUS0</accession>
<dbReference type="GO" id="GO:0005886">
    <property type="term" value="C:plasma membrane"/>
    <property type="evidence" value="ECO:0007669"/>
    <property type="project" value="InterPro"/>
</dbReference>
<keyword evidence="3 6" id="KW-0812">Transmembrane</keyword>
<proteinExistence type="predicted"/>
<dbReference type="GO" id="GO:0030288">
    <property type="term" value="C:outer membrane-bounded periplasmic space"/>
    <property type="evidence" value="ECO:0007669"/>
    <property type="project" value="TreeGrafter"/>
</dbReference>
<dbReference type="PANTHER" id="PTHR37481">
    <property type="entry name" value="LIPOPOLYSACCHARIDE EXPORT SYSTEM PROTEIN LPTC"/>
    <property type="match status" value="1"/>
</dbReference>
<dbReference type="EMBL" id="LSLI01000020">
    <property type="protein sequence ID" value="KXS32729.1"/>
    <property type="molecule type" value="Genomic_DNA"/>
</dbReference>
<sequence length="193" mass="21611">MTLSSRVRYWLPLLPLLGLLGATYWLDQQVQPVPAKPDASKRHDPDAIMENFSATKMNILGVPSFVMAAKKMLHYPDDDSTTLDDPHIDMFSAENPTVHVVAKTGTVSSNGDEIFLHDKVEVIRDASARQDELTLHTEYLHIIPDKNLTDTDRAVTLADAHSTIHAIGLEMNSQTRILKLLSQVTSEYVQNRH</sequence>
<feature type="transmembrane region" description="Helical" evidence="6">
    <location>
        <begin position="7"/>
        <end position="26"/>
    </location>
</feature>
<reference evidence="7 8" key="2">
    <citation type="submission" date="2016-03" db="EMBL/GenBank/DDBJ databases">
        <title>New uncultured bacterium of the family Gallionellaceae from acid mine drainage: description and reconstruction of genome based on metagenomic analysis of microbial community.</title>
        <authorList>
            <person name="Kadnikov V."/>
            <person name="Ivasenko D."/>
            <person name="Beletsky A."/>
            <person name="Mardanov A."/>
            <person name="Danilova E."/>
            <person name="Pimenov N."/>
            <person name="Karnachuk O."/>
            <person name="Ravin N."/>
        </authorList>
    </citation>
    <scope>NUCLEOTIDE SEQUENCE [LARGE SCALE GENOMIC DNA]</scope>
    <source>
        <strain evidence="7">ShG14-8</strain>
    </source>
</reference>
<evidence type="ECO:0000256" key="6">
    <source>
        <dbReference type="SAM" id="Phobius"/>
    </source>
</evidence>
<evidence type="ECO:0000256" key="1">
    <source>
        <dbReference type="ARBA" id="ARBA00022475"/>
    </source>
</evidence>
<evidence type="ECO:0000256" key="4">
    <source>
        <dbReference type="ARBA" id="ARBA00022989"/>
    </source>
</evidence>
<keyword evidence="2" id="KW-0997">Cell inner membrane</keyword>
<evidence type="ECO:0000256" key="3">
    <source>
        <dbReference type="ARBA" id="ARBA00022692"/>
    </source>
</evidence>
<gene>
    <name evidence="7" type="ORF">AWT59_1125</name>
</gene>
<reference evidence="7 8" key="1">
    <citation type="submission" date="2016-02" db="EMBL/GenBank/DDBJ databases">
        <authorList>
            <person name="Wen L."/>
            <person name="He K."/>
            <person name="Yang H."/>
        </authorList>
    </citation>
    <scope>NUCLEOTIDE SEQUENCE [LARGE SCALE GENOMIC DNA]</scope>
    <source>
        <strain evidence="7">ShG14-8</strain>
    </source>
</reference>
<evidence type="ECO:0000256" key="2">
    <source>
        <dbReference type="ARBA" id="ARBA00022519"/>
    </source>
</evidence>
<dbReference type="Proteomes" id="UP000070578">
    <property type="component" value="Unassembled WGS sequence"/>
</dbReference>
<dbReference type="InterPro" id="IPR026265">
    <property type="entry name" value="LptC"/>
</dbReference>
<dbReference type="Pfam" id="PF06835">
    <property type="entry name" value="LptC"/>
    <property type="match status" value="1"/>
</dbReference>
<dbReference type="InterPro" id="IPR052363">
    <property type="entry name" value="LPS_export_LptC"/>
</dbReference>
<keyword evidence="1" id="KW-1003">Cell membrane</keyword>
<evidence type="ECO:0000313" key="8">
    <source>
        <dbReference type="Proteomes" id="UP000070578"/>
    </source>
</evidence>
<dbReference type="InterPro" id="IPR010664">
    <property type="entry name" value="LipoPS_assembly_LptC-rel"/>
</dbReference>
<protein>
    <recommendedName>
        <fullName evidence="9">LPS export ABC transporter periplasmic protein LptC</fullName>
    </recommendedName>
</protein>
<comment type="caution">
    <text evidence="7">The sequence shown here is derived from an EMBL/GenBank/DDBJ whole genome shotgun (WGS) entry which is preliminary data.</text>
</comment>
<evidence type="ECO:0000256" key="5">
    <source>
        <dbReference type="ARBA" id="ARBA00023136"/>
    </source>
</evidence>
<name>A0A139BUS0_9PROT</name>
<dbReference type="Gene3D" id="2.60.450.10">
    <property type="entry name" value="Lipopolysaccharide (LPS) transport protein A like domain"/>
    <property type="match status" value="1"/>
</dbReference>